<organism evidence="1">
    <name type="scientific">Anguilla anguilla</name>
    <name type="common">European freshwater eel</name>
    <name type="synonym">Muraena anguilla</name>
    <dbReference type="NCBI Taxonomy" id="7936"/>
    <lineage>
        <taxon>Eukaryota</taxon>
        <taxon>Metazoa</taxon>
        <taxon>Chordata</taxon>
        <taxon>Craniata</taxon>
        <taxon>Vertebrata</taxon>
        <taxon>Euteleostomi</taxon>
        <taxon>Actinopterygii</taxon>
        <taxon>Neopterygii</taxon>
        <taxon>Teleostei</taxon>
        <taxon>Anguilliformes</taxon>
        <taxon>Anguillidae</taxon>
        <taxon>Anguilla</taxon>
    </lineage>
</organism>
<dbReference type="EMBL" id="GBXM01085921">
    <property type="protein sequence ID" value="JAH22656.1"/>
    <property type="molecule type" value="Transcribed_RNA"/>
</dbReference>
<dbReference type="AlphaFoldDB" id="A0A0E9R0D5"/>
<protein>
    <submittedName>
        <fullName evidence="1">Uncharacterized protein</fullName>
    </submittedName>
</protein>
<accession>A0A0E9R0D5</accession>
<sequence length="39" mass="4822">MSQSHYRVLQVSLMMYFRYSSRTQFRNSLEYQKINFPAI</sequence>
<proteinExistence type="predicted"/>
<evidence type="ECO:0000313" key="1">
    <source>
        <dbReference type="EMBL" id="JAH22656.1"/>
    </source>
</evidence>
<reference evidence="1" key="2">
    <citation type="journal article" date="2015" name="Fish Shellfish Immunol.">
        <title>Early steps in the European eel (Anguilla anguilla)-Vibrio vulnificus interaction in the gills: Role of the RtxA13 toxin.</title>
        <authorList>
            <person name="Callol A."/>
            <person name="Pajuelo D."/>
            <person name="Ebbesson L."/>
            <person name="Teles M."/>
            <person name="MacKenzie S."/>
            <person name="Amaro C."/>
        </authorList>
    </citation>
    <scope>NUCLEOTIDE SEQUENCE</scope>
</reference>
<reference evidence="1" key="1">
    <citation type="submission" date="2014-11" db="EMBL/GenBank/DDBJ databases">
        <authorList>
            <person name="Amaro Gonzalez C."/>
        </authorList>
    </citation>
    <scope>NUCLEOTIDE SEQUENCE</scope>
</reference>
<name>A0A0E9R0D5_ANGAN</name>